<comment type="similarity">
    <text evidence="1">Belongs to the universal ribosomal protein uL24 family.</text>
</comment>
<sequence length="363" mass="41669">MQKILRINLQARNQALKAERRKNLKDLKSAWREHDLRQIQIEKVRRKYVKDERKNRREDWLAGPLAPKRNVAEKAETYGAASLLLHDGPPFPERALKGPKNEEEELEGFGNEGNIVVGDRVCVVGGHQGILGRIGEVIEVHRERKEITIEGINVADMETPVGTKQRETRPVMSAPLPVPIDTVRLVHKLVDEATGRSRDVIVKHIRYGAPYFQRMPYSQLPRHTRYIAGEDIEIPWPEDDGPTYQAYDGDTLRLDVEAPTFTPSLYTAPLRPGIMDELRKDRYSPNRKWHEDDYVRMKILEDARASWYTERKVTTPKDELALEKKRLAAERAAQIKEKGVSDQTLSLIEEVLKQKAPRNAATI</sequence>
<dbReference type="EMBL" id="KN847333">
    <property type="protein sequence ID" value="KIW46311.1"/>
    <property type="molecule type" value="Genomic_DNA"/>
</dbReference>
<evidence type="ECO:0000256" key="3">
    <source>
        <dbReference type="ARBA" id="ARBA00023274"/>
    </source>
</evidence>
<dbReference type="GO" id="GO:1990904">
    <property type="term" value="C:ribonucleoprotein complex"/>
    <property type="evidence" value="ECO:0007669"/>
    <property type="project" value="UniProtKB-KW"/>
</dbReference>
<evidence type="ECO:0000256" key="1">
    <source>
        <dbReference type="ARBA" id="ARBA00010618"/>
    </source>
</evidence>
<evidence type="ECO:0008006" key="6">
    <source>
        <dbReference type="Google" id="ProtNLM"/>
    </source>
</evidence>
<gene>
    <name evidence="4" type="ORF">PV06_01991</name>
</gene>
<dbReference type="GO" id="GO:0006412">
    <property type="term" value="P:translation"/>
    <property type="evidence" value="ECO:0007669"/>
    <property type="project" value="InterPro"/>
</dbReference>
<dbReference type="InterPro" id="IPR003256">
    <property type="entry name" value="Ribosomal_uL24"/>
</dbReference>
<organism evidence="4 5">
    <name type="scientific">Exophiala oligosperma</name>
    <dbReference type="NCBI Taxonomy" id="215243"/>
    <lineage>
        <taxon>Eukaryota</taxon>
        <taxon>Fungi</taxon>
        <taxon>Dikarya</taxon>
        <taxon>Ascomycota</taxon>
        <taxon>Pezizomycotina</taxon>
        <taxon>Eurotiomycetes</taxon>
        <taxon>Chaetothyriomycetidae</taxon>
        <taxon>Chaetothyriales</taxon>
        <taxon>Herpotrichiellaceae</taxon>
        <taxon>Exophiala</taxon>
    </lineage>
</organism>
<reference evidence="4 5" key="1">
    <citation type="submission" date="2015-01" db="EMBL/GenBank/DDBJ databases">
        <title>The Genome Sequence of Exophiala oligosperma CBS72588.</title>
        <authorList>
            <consortium name="The Broad Institute Genomics Platform"/>
            <person name="Cuomo C."/>
            <person name="de Hoog S."/>
            <person name="Gorbushina A."/>
            <person name="Stielow B."/>
            <person name="Teixiera M."/>
            <person name="Abouelleil A."/>
            <person name="Chapman S.B."/>
            <person name="Priest M."/>
            <person name="Young S.K."/>
            <person name="Wortman J."/>
            <person name="Nusbaum C."/>
            <person name="Birren B."/>
        </authorList>
    </citation>
    <scope>NUCLEOTIDE SEQUENCE [LARGE SCALE GENOMIC DNA]</scope>
    <source>
        <strain evidence="4 5">CBS 72588</strain>
    </source>
</reference>
<dbReference type="InterPro" id="IPR014722">
    <property type="entry name" value="Rib_uL2_dom2"/>
</dbReference>
<protein>
    <recommendedName>
        <fullName evidence="6">KOW domain-containing protein</fullName>
    </recommendedName>
</protein>
<dbReference type="CDD" id="cd06089">
    <property type="entry name" value="KOW_RPL26"/>
    <property type="match status" value="1"/>
</dbReference>
<dbReference type="PANTHER" id="PTHR12903">
    <property type="entry name" value="MITOCHONDRIAL RIBOSOMAL PROTEIN L24"/>
    <property type="match status" value="1"/>
</dbReference>
<dbReference type="GO" id="GO:0003723">
    <property type="term" value="F:RNA binding"/>
    <property type="evidence" value="ECO:0007669"/>
    <property type="project" value="InterPro"/>
</dbReference>
<dbReference type="GO" id="GO:0005840">
    <property type="term" value="C:ribosome"/>
    <property type="evidence" value="ECO:0007669"/>
    <property type="project" value="UniProtKB-KW"/>
</dbReference>
<evidence type="ECO:0000313" key="5">
    <source>
        <dbReference type="Proteomes" id="UP000053342"/>
    </source>
</evidence>
<name>A0A0D2B299_9EURO</name>
<dbReference type="GO" id="GO:0003735">
    <property type="term" value="F:structural constituent of ribosome"/>
    <property type="evidence" value="ECO:0007669"/>
    <property type="project" value="InterPro"/>
</dbReference>
<dbReference type="Gene3D" id="2.30.30.30">
    <property type="match status" value="1"/>
</dbReference>
<dbReference type="InterPro" id="IPR041988">
    <property type="entry name" value="Ribosomal_uL24_KOW"/>
</dbReference>
<dbReference type="OrthoDB" id="359154at2759"/>
<dbReference type="STRING" id="215243.A0A0D2B299"/>
<dbReference type="HOGENOM" id="CLU_041333_0_0_1"/>
<dbReference type="AlphaFoldDB" id="A0A0D2B299"/>
<evidence type="ECO:0000256" key="2">
    <source>
        <dbReference type="ARBA" id="ARBA00022980"/>
    </source>
</evidence>
<dbReference type="RefSeq" id="XP_016266527.1">
    <property type="nucleotide sequence ID" value="XM_016402630.1"/>
</dbReference>
<dbReference type="Pfam" id="PF22682">
    <property type="entry name" value="Ribosomal_uL24m-like"/>
    <property type="match status" value="1"/>
</dbReference>
<dbReference type="VEuPathDB" id="FungiDB:PV06_01991"/>
<dbReference type="GeneID" id="27354065"/>
<evidence type="ECO:0000313" key="4">
    <source>
        <dbReference type="EMBL" id="KIW46311.1"/>
    </source>
</evidence>
<keyword evidence="3" id="KW-0687">Ribonucleoprotein</keyword>
<dbReference type="SUPFAM" id="SSF50104">
    <property type="entry name" value="Translation proteins SH3-like domain"/>
    <property type="match status" value="1"/>
</dbReference>
<keyword evidence="2" id="KW-0689">Ribosomal protein</keyword>
<accession>A0A0D2B299</accession>
<dbReference type="InterPro" id="IPR008991">
    <property type="entry name" value="Translation_prot_SH3-like_sf"/>
</dbReference>
<keyword evidence="5" id="KW-1185">Reference proteome</keyword>
<dbReference type="Proteomes" id="UP000053342">
    <property type="component" value="Unassembled WGS sequence"/>
</dbReference>
<proteinExistence type="inferred from homology"/>